<dbReference type="RefSeq" id="WP_344755746.1">
    <property type="nucleotide sequence ID" value="NZ_BAABAE010000003.1"/>
</dbReference>
<evidence type="ECO:0000256" key="6">
    <source>
        <dbReference type="RuleBase" id="RU363032"/>
    </source>
</evidence>
<keyword evidence="4 6" id="KW-1133">Transmembrane helix</keyword>
<keyword evidence="9" id="KW-1185">Reference proteome</keyword>
<evidence type="ECO:0000313" key="9">
    <source>
        <dbReference type="Proteomes" id="UP001501004"/>
    </source>
</evidence>
<protein>
    <submittedName>
        <fullName evidence="8">ABC transporter permease subunit</fullName>
    </submittedName>
</protein>
<evidence type="ECO:0000256" key="4">
    <source>
        <dbReference type="ARBA" id="ARBA00022989"/>
    </source>
</evidence>
<dbReference type="EMBL" id="BAABAE010000003">
    <property type="protein sequence ID" value="GAA3742296.1"/>
    <property type="molecule type" value="Genomic_DNA"/>
</dbReference>
<keyword evidence="3 6" id="KW-0812">Transmembrane</keyword>
<dbReference type="Gene3D" id="1.10.3720.10">
    <property type="entry name" value="MetI-like"/>
    <property type="match status" value="1"/>
</dbReference>
<evidence type="ECO:0000259" key="7">
    <source>
        <dbReference type="PROSITE" id="PS50928"/>
    </source>
</evidence>
<reference evidence="9" key="1">
    <citation type="journal article" date="2019" name="Int. J. Syst. Evol. Microbiol.">
        <title>The Global Catalogue of Microorganisms (GCM) 10K type strain sequencing project: providing services to taxonomists for standard genome sequencing and annotation.</title>
        <authorList>
            <consortium name="The Broad Institute Genomics Platform"/>
            <consortium name="The Broad Institute Genome Sequencing Center for Infectious Disease"/>
            <person name="Wu L."/>
            <person name="Ma J."/>
        </authorList>
    </citation>
    <scope>NUCLEOTIDE SEQUENCE [LARGE SCALE GENOMIC DNA]</scope>
    <source>
        <strain evidence="9">JCM 16949</strain>
    </source>
</reference>
<comment type="caution">
    <text evidence="8">The sequence shown here is derived from an EMBL/GenBank/DDBJ whole genome shotgun (WGS) entry which is preliminary data.</text>
</comment>
<name>A0ABP7FN45_9MICO</name>
<keyword evidence="2 6" id="KW-0813">Transport</keyword>
<feature type="transmembrane region" description="Helical" evidence="6">
    <location>
        <begin position="31"/>
        <end position="53"/>
    </location>
</feature>
<dbReference type="InterPro" id="IPR035906">
    <property type="entry name" value="MetI-like_sf"/>
</dbReference>
<evidence type="ECO:0000256" key="2">
    <source>
        <dbReference type="ARBA" id="ARBA00022448"/>
    </source>
</evidence>
<evidence type="ECO:0000313" key="8">
    <source>
        <dbReference type="EMBL" id="GAA3742296.1"/>
    </source>
</evidence>
<dbReference type="PROSITE" id="PS50928">
    <property type="entry name" value="ABC_TM1"/>
    <property type="match status" value="1"/>
</dbReference>
<comment type="subcellular location">
    <subcellularLocation>
        <location evidence="6">Cell membrane</location>
        <topology evidence="6">Multi-pass membrane protein</topology>
    </subcellularLocation>
    <subcellularLocation>
        <location evidence="1">Membrane</location>
        <topology evidence="1">Multi-pass membrane protein</topology>
    </subcellularLocation>
</comment>
<keyword evidence="5 6" id="KW-0472">Membrane</keyword>
<feature type="transmembrane region" description="Helical" evidence="6">
    <location>
        <begin position="60"/>
        <end position="83"/>
    </location>
</feature>
<dbReference type="SUPFAM" id="SSF161098">
    <property type="entry name" value="MetI-like"/>
    <property type="match status" value="1"/>
</dbReference>
<feature type="transmembrane region" description="Helical" evidence="6">
    <location>
        <begin position="189"/>
        <end position="214"/>
    </location>
</feature>
<dbReference type="CDD" id="cd06261">
    <property type="entry name" value="TM_PBP2"/>
    <property type="match status" value="1"/>
</dbReference>
<dbReference type="PANTHER" id="PTHR30177">
    <property type="entry name" value="GLYCINE BETAINE/L-PROLINE TRANSPORT SYSTEM PERMEASE PROTEIN PROW"/>
    <property type="match status" value="1"/>
</dbReference>
<dbReference type="Pfam" id="PF00528">
    <property type="entry name" value="BPD_transp_1"/>
    <property type="match status" value="1"/>
</dbReference>
<feature type="transmembrane region" description="Helical" evidence="6">
    <location>
        <begin position="154"/>
        <end position="177"/>
    </location>
</feature>
<feature type="transmembrane region" description="Helical" evidence="6">
    <location>
        <begin position="89"/>
        <end position="109"/>
    </location>
</feature>
<dbReference type="InterPro" id="IPR051204">
    <property type="entry name" value="ABC_transp_perm/SBD"/>
</dbReference>
<dbReference type="InterPro" id="IPR000515">
    <property type="entry name" value="MetI-like"/>
</dbReference>
<organism evidence="8 9">
    <name type="scientific">Leifsonella bigeumensis</name>
    <dbReference type="NCBI Taxonomy" id="433643"/>
    <lineage>
        <taxon>Bacteria</taxon>
        <taxon>Bacillati</taxon>
        <taxon>Actinomycetota</taxon>
        <taxon>Actinomycetes</taxon>
        <taxon>Micrococcales</taxon>
        <taxon>Microbacteriaceae</taxon>
        <taxon>Leifsonella</taxon>
    </lineage>
</organism>
<evidence type="ECO:0000256" key="3">
    <source>
        <dbReference type="ARBA" id="ARBA00022692"/>
    </source>
</evidence>
<sequence>MNFFAEAFAWIFDPAHFAMVNGIWPRTVDHLFYTAVTMLIAMVIAIPLGLLIGHTGRGRNLVIVTTSAARALPTLGFLLFIILFSGLGLWPFVIVMVVLAVPPLLAGVYSGLEGVDRQTIDAARAVGMSEWQIIGRVEIPLALPLILGGIRSSVLQVIATATIAGYVGLTGLGRFLIEGLALRDYTLAIVGAILVAVLALAVDGLLALIQRLVVPRGVSRGMARTISTRSRRPTRLPAMTVAPIKEG</sequence>
<feature type="domain" description="ABC transmembrane type-1" evidence="7">
    <location>
        <begin position="27"/>
        <end position="206"/>
    </location>
</feature>
<proteinExistence type="inferred from homology"/>
<evidence type="ECO:0000256" key="1">
    <source>
        <dbReference type="ARBA" id="ARBA00004141"/>
    </source>
</evidence>
<dbReference type="PANTHER" id="PTHR30177:SF33">
    <property type="entry name" value="POSSIBLE OSMOPROTECTANT (GLYCINE BETAINE_CARNITINE_CHOLINE_L-PROLINE) TRANSPORT INTEGRAL MEMBRANE PROTEIN ABC TRANSPORTER PROZ"/>
    <property type="match status" value="1"/>
</dbReference>
<evidence type="ECO:0000256" key="5">
    <source>
        <dbReference type="ARBA" id="ARBA00023136"/>
    </source>
</evidence>
<gene>
    <name evidence="8" type="ORF">GCM10022239_17320</name>
</gene>
<comment type="similarity">
    <text evidence="6">Belongs to the binding-protein-dependent transport system permease family.</text>
</comment>
<accession>A0ABP7FN45</accession>
<dbReference type="Proteomes" id="UP001501004">
    <property type="component" value="Unassembled WGS sequence"/>
</dbReference>